<name>A0AB40CU59_DIOCR</name>
<feature type="domain" description="Chalcone isomerase" evidence="3">
    <location>
        <begin position="108"/>
        <end position="300"/>
    </location>
</feature>
<dbReference type="SUPFAM" id="SSF54626">
    <property type="entry name" value="Chalcone isomerase"/>
    <property type="match status" value="1"/>
</dbReference>
<comment type="similarity">
    <text evidence="1 2">Belongs to the chalcone isomerase family.</text>
</comment>
<dbReference type="GO" id="GO:0005504">
    <property type="term" value="F:fatty acid binding"/>
    <property type="evidence" value="ECO:0007669"/>
    <property type="project" value="TreeGrafter"/>
</dbReference>
<dbReference type="AlphaFoldDB" id="A0AB40CU59"/>
<keyword evidence="4" id="KW-1185">Reference proteome</keyword>
<evidence type="ECO:0000259" key="3">
    <source>
        <dbReference type="Pfam" id="PF02431"/>
    </source>
</evidence>
<dbReference type="PANTHER" id="PTHR47698">
    <property type="entry name" value="FATTY-ACID-BINDING PROTEIN 3, CHLOROPLASTIC"/>
    <property type="match status" value="1"/>
</dbReference>
<evidence type="ECO:0000256" key="2">
    <source>
        <dbReference type="RuleBase" id="RU361158"/>
    </source>
</evidence>
<dbReference type="InterPro" id="IPR016087">
    <property type="entry name" value="Chalcone_isomerase"/>
</dbReference>
<evidence type="ECO:0000313" key="5">
    <source>
        <dbReference type="RefSeq" id="XP_039142678.1"/>
    </source>
</evidence>
<dbReference type="PANTHER" id="PTHR47698:SF2">
    <property type="entry name" value="FATTY-ACID-BINDING PROTEIN 3, CHLOROPLASTIC"/>
    <property type="match status" value="1"/>
</dbReference>
<sequence>MRKKKTSKSSSICVVQLNLLSALSRWSEKKMVSMITSSSPTAPPPSYIPKCIPKTPSNVLHSQFLHKFPSISSSHHHLTYLAHKRLLPLLTPKASVGSAEYIVEPGTSVSFSREIRVPGCSESLVLLGTGFREKIFAIIGVKVYAAGFYVATSIEEKLDSWRGKQASEIVKDSTLFTSIFTAPLQKSLKIVLVRDVDGKTFWNALNDVILPRIKEPSSADEFALSTFRDTFQKRDLKNGTLILLTWVEPSKMLVSISSDGFPLSTDAVIESENVTMALFDGYFGDSPVSPTLKSSVADGIAVLLN</sequence>
<protein>
    <recommendedName>
        <fullName evidence="2">Chalcone-flavonone isomerase family protein</fullName>
    </recommendedName>
</protein>
<dbReference type="Pfam" id="PF02431">
    <property type="entry name" value="Chalcone"/>
    <property type="match status" value="1"/>
</dbReference>
<accession>A0AB40CU59</accession>
<dbReference type="GO" id="GO:0006631">
    <property type="term" value="P:fatty acid metabolic process"/>
    <property type="evidence" value="ECO:0007669"/>
    <property type="project" value="TreeGrafter"/>
</dbReference>
<evidence type="ECO:0000256" key="1">
    <source>
        <dbReference type="ARBA" id="ARBA00007166"/>
    </source>
</evidence>
<gene>
    <name evidence="5" type="primary">LOC120280044</name>
</gene>
<dbReference type="Gene3D" id="3.50.70.10">
    <property type="match status" value="1"/>
</dbReference>
<dbReference type="InterPro" id="IPR036298">
    <property type="entry name" value="Chalcone_isomerase_sf"/>
</dbReference>
<dbReference type="InterPro" id="IPR016089">
    <property type="entry name" value="Chalcone_isomerase_bundle_sf"/>
</dbReference>
<organism evidence="4 5">
    <name type="scientific">Dioscorea cayennensis subsp. rotundata</name>
    <name type="common">White Guinea yam</name>
    <name type="synonym">Dioscorea rotundata</name>
    <dbReference type="NCBI Taxonomy" id="55577"/>
    <lineage>
        <taxon>Eukaryota</taxon>
        <taxon>Viridiplantae</taxon>
        <taxon>Streptophyta</taxon>
        <taxon>Embryophyta</taxon>
        <taxon>Tracheophyta</taxon>
        <taxon>Spermatophyta</taxon>
        <taxon>Magnoliopsida</taxon>
        <taxon>Liliopsida</taxon>
        <taxon>Dioscoreales</taxon>
        <taxon>Dioscoreaceae</taxon>
        <taxon>Dioscorea</taxon>
    </lineage>
</organism>
<dbReference type="Proteomes" id="UP001515500">
    <property type="component" value="Chromosome 17"/>
</dbReference>
<dbReference type="GO" id="GO:0016872">
    <property type="term" value="F:intramolecular lyase activity"/>
    <property type="evidence" value="ECO:0007669"/>
    <property type="project" value="InterPro"/>
</dbReference>
<dbReference type="GeneID" id="120280044"/>
<dbReference type="InterPro" id="IPR016088">
    <property type="entry name" value="Chalcone_isomerase_3-sand"/>
</dbReference>
<reference evidence="5" key="1">
    <citation type="submission" date="2025-08" db="UniProtKB">
        <authorList>
            <consortium name="RefSeq"/>
        </authorList>
    </citation>
    <scope>IDENTIFICATION</scope>
</reference>
<evidence type="ECO:0000313" key="4">
    <source>
        <dbReference type="Proteomes" id="UP001515500"/>
    </source>
</evidence>
<proteinExistence type="inferred from homology"/>
<dbReference type="RefSeq" id="XP_039142678.1">
    <property type="nucleotide sequence ID" value="XM_039286744.1"/>
</dbReference>
<dbReference type="Gene3D" id="1.10.890.20">
    <property type="match status" value="1"/>
</dbReference>
<dbReference type="GO" id="GO:0009570">
    <property type="term" value="C:chloroplast stroma"/>
    <property type="evidence" value="ECO:0007669"/>
    <property type="project" value="TreeGrafter"/>
</dbReference>